<dbReference type="AlphaFoldDB" id="A0AAD1TP56"/>
<accession>A0AAD1TP56</accession>
<evidence type="ECO:0000313" key="3">
    <source>
        <dbReference type="Proteomes" id="UP001295444"/>
    </source>
</evidence>
<reference evidence="2" key="1">
    <citation type="submission" date="2022-03" db="EMBL/GenBank/DDBJ databases">
        <authorList>
            <person name="Alioto T."/>
            <person name="Alioto T."/>
            <person name="Gomez Garrido J."/>
        </authorList>
    </citation>
    <scope>NUCLEOTIDE SEQUENCE</scope>
</reference>
<dbReference type="Proteomes" id="UP001295444">
    <property type="component" value="Unassembled WGS sequence"/>
</dbReference>
<keyword evidence="3" id="KW-1185">Reference proteome</keyword>
<comment type="caution">
    <text evidence="2">The sequence shown here is derived from an EMBL/GenBank/DDBJ whole genome shotgun (WGS) entry which is preliminary data.</text>
</comment>
<feature type="region of interest" description="Disordered" evidence="1">
    <location>
        <begin position="101"/>
        <end position="130"/>
    </location>
</feature>
<evidence type="ECO:0000256" key="1">
    <source>
        <dbReference type="SAM" id="MobiDB-lite"/>
    </source>
</evidence>
<sequence>MVPASPAGSDNTTLDRIEEELRSLTASMVTKADLHTLTAAIQETLREEMAGIMSEVTAQAGHIQALEQAAEVHTTKLTATDLAVARQGEVLLALRRHMEDLDNRGEENTENPHRAVSITAASNSPPALQI</sequence>
<name>A0AAD1TP56_PELCU</name>
<gene>
    <name evidence="2" type="ORF">PECUL_23A042198</name>
</gene>
<feature type="compositionally biased region" description="Basic and acidic residues" evidence="1">
    <location>
        <begin position="101"/>
        <end position="113"/>
    </location>
</feature>
<feature type="compositionally biased region" description="Polar residues" evidence="1">
    <location>
        <begin position="119"/>
        <end position="130"/>
    </location>
</feature>
<organism evidence="2 3">
    <name type="scientific">Pelobates cultripes</name>
    <name type="common">Western spadefoot toad</name>
    <dbReference type="NCBI Taxonomy" id="61616"/>
    <lineage>
        <taxon>Eukaryota</taxon>
        <taxon>Metazoa</taxon>
        <taxon>Chordata</taxon>
        <taxon>Craniata</taxon>
        <taxon>Vertebrata</taxon>
        <taxon>Euteleostomi</taxon>
        <taxon>Amphibia</taxon>
        <taxon>Batrachia</taxon>
        <taxon>Anura</taxon>
        <taxon>Pelobatoidea</taxon>
        <taxon>Pelobatidae</taxon>
        <taxon>Pelobates</taxon>
    </lineage>
</organism>
<protein>
    <submittedName>
        <fullName evidence="2">Uncharacterized protein</fullName>
    </submittedName>
</protein>
<proteinExistence type="predicted"/>
<dbReference type="EMBL" id="CAKOES020000005">
    <property type="protein sequence ID" value="CAH2329677.1"/>
    <property type="molecule type" value="Genomic_DNA"/>
</dbReference>
<evidence type="ECO:0000313" key="2">
    <source>
        <dbReference type="EMBL" id="CAH2329677.1"/>
    </source>
</evidence>